<dbReference type="InterPro" id="IPR046349">
    <property type="entry name" value="C1-like_sf"/>
</dbReference>
<feature type="compositionally biased region" description="Low complexity" evidence="10">
    <location>
        <begin position="520"/>
        <end position="529"/>
    </location>
</feature>
<dbReference type="PROSITE" id="PS50011">
    <property type="entry name" value="PROTEIN_KINASE_DOM"/>
    <property type="match status" value="1"/>
</dbReference>
<dbReference type="InterPro" id="IPR000719">
    <property type="entry name" value="Prot_kinase_dom"/>
</dbReference>
<dbReference type="PROSITE" id="PS50081">
    <property type="entry name" value="ZF_DAG_PE_2"/>
    <property type="match status" value="1"/>
</dbReference>
<feature type="compositionally biased region" description="Basic and acidic residues" evidence="10">
    <location>
        <begin position="667"/>
        <end position="676"/>
    </location>
</feature>
<accession>A0ABQ7JY49</accession>
<protein>
    <recommendedName>
        <fullName evidence="15">Kinase-like protein</fullName>
    </recommendedName>
</protein>
<proteinExistence type="inferred from homology"/>
<feature type="region of interest" description="Disordered" evidence="10">
    <location>
        <begin position="313"/>
        <end position="419"/>
    </location>
</feature>
<dbReference type="Gene3D" id="3.30.60.20">
    <property type="match status" value="1"/>
</dbReference>
<dbReference type="SUPFAM" id="SSF56112">
    <property type="entry name" value="Protein kinase-like (PK-like)"/>
    <property type="match status" value="1"/>
</dbReference>
<evidence type="ECO:0000259" key="12">
    <source>
        <dbReference type="PROSITE" id="PS50081"/>
    </source>
</evidence>
<keyword evidence="2" id="KW-0723">Serine/threonine-protein kinase</keyword>
<keyword evidence="4" id="KW-0479">Metal-binding</keyword>
<evidence type="ECO:0000256" key="7">
    <source>
        <dbReference type="ARBA" id="ARBA00022833"/>
    </source>
</evidence>
<evidence type="ECO:0000256" key="10">
    <source>
        <dbReference type="SAM" id="MobiDB-lite"/>
    </source>
</evidence>
<name>A0ABQ7JY49_9FUNG</name>
<feature type="compositionally biased region" description="Acidic residues" evidence="10">
    <location>
        <begin position="496"/>
        <end position="510"/>
    </location>
</feature>
<dbReference type="InterPro" id="IPR002219">
    <property type="entry name" value="PKC_DAG/PE"/>
</dbReference>
<evidence type="ECO:0000256" key="8">
    <source>
        <dbReference type="ARBA" id="ARBA00022840"/>
    </source>
</evidence>
<evidence type="ECO:0000256" key="5">
    <source>
        <dbReference type="ARBA" id="ARBA00022741"/>
    </source>
</evidence>
<dbReference type="CDD" id="cd00029">
    <property type="entry name" value="C1"/>
    <property type="match status" value="1"/>
</dbReference>
<dbReference type="EMBL" id="JAAAIM010000482">
    <property type="protein sequence ID" value="KAG0287537.1"/>
    <property type="molecule type" value="Genomic_DNA"/>
</dbReference>
<dbReference type="PROSITE" id="PS00108">
    <property type="entry name" value="PROTEIN_KINASE_ST"/>
    <property type="match status" value="1"/>
</dbReference>
<organism evidence="13 14">
    <name type="scientific">Linnemannia gamsii</name>
    <dbReference type="NCBI Taxonomy" id="64522"/>
    <lineage>
        <taxon>Eukaryota</taxon>
        <taxon>Fungi</taxon>
        <taxon>Fungi incertae sedis</taxon>
        <taxon>Mucoromycota</taxon>
        <taxon>Mortierellomycotina</taxon>
        <taxon>Mortierellomycetes</taxon>
        <taxon>Mortierellales</taxon>
        <taxon>Mortierellaceae</taxon>
        <taxon>Linnemannia</taxon>
    </lineage>
</organism>
<feature type="compositionally biased region" description="Polar residues" evidence="10">
    <location>
        <begin position="572"/>
        <end position="582"/>
    </location>
</feature>
<evidence type="ECO:0000256" key="4">
    <source>
        <dbReference type="ARBA" id="ARBA00022723"/>
    </source>
</evidence>
<keyword evidence="14" id="KW-1185">Reference proteome</keyword>
<dbReference type="CDD" id="cd13999">
    <property type="entry name" value="STKc_MAP3K-like"/>
    <property type="match status" value="1"/>
</dbReference>
<dbReference type="InterPro" id="IPR050940">
    <property type="entry name" value="Actin_reg-Ser/Thr_kinase"/>
</dbReference>
<keyword evidence="5 9" id="KW-0547">Nucleotide-binding</keyword>
<feature type="domain" description="Protein kinase" evidence="11">
    <location>
        <begin position="8"/>
        <end position="264"/>
    </location>
</feature>
<dbReference type="Proteomes" id="UP001194696">
    <property type="component" value="Unassembled WGS sequence"/>
</dbReference>
<feature type="compositionally biased region" description="Polar residues" evidence="10">
    <location>
        <begin position="677"/>
        <end position="688"/>
    </location>
</feature>
<evidence type="ECO:0000256" key="3">
    <source>
        <dbReference type="ARBA" id="ARBA00022679"/>
    </source>
</evidence>
<feature type="compositionally biased region" description="Low complexity" evidence="10">
    <location>
        <begin position="842"/>
        <end position="868"/>
    </location>
</feature>
<feature type="compositionally biased region" description="Polar residues" evidence="10">
    <location>
        <begin position="904"/>
        <end position="916"/>
    </location>
</feature>
<keyword evidence="7" id="KW-0862">Zinc</keyword>
<keyword evidence="6" id="KW-0418">Kinase</keyword>
<feature type="compositionally biased region" description="Low complexity" evidence="10">
    <location>
        <begin position="761"/>
        <end position="795"/>
    </location>
</feature>
<comment type="caution">
    <text evidence="13">The sequence shown here is derived from an EMBL/GenBank/DDBJ whole genome shotgun (WGS) entry which is preliminary data.</text>
</comment>
<dbReference type="SMART" id="SM00220">
    <property type="entry name" value="S_TKc"/>
    <property type="match status" value="1"/>
</dbReference>
<dbReference type="InterPro" id="IPR008271">
    <property type="entry name" value="Ser/Thr_kinase_AS"/>
</dbReference>
<dbReference type="Gene3D" id="3.30.200.20">
    <property type="entry name" value="Phosphorylase Kinase, domain 1"/>
    <property type="match status" value="1"/>
</dbReference>
<evidence type="ECO:0008006" key="15">
    <source>
        <dbReference type="Google" id="ProtNLM"/>
    </source>
</evidence>
<feature type="domain" description="Phorbol-ester/DAG-type" evidence="12">
    <location>
        <begin position="984"/>
        <end position="1039"/>
    </location>
</feature>
<dbReference type="Pfam" id="PF07714">
    <property type="entry name" value="PK_Tyr_Ser-Thr"/>
    <property type="match status" value="1"/>
</dbReference>
<dbReference type="Pfam" id="PF00130">
    <property type="entry name" value="C1_1"/>
    <property type="match status" value="1"/>
</dbReference>
<reference evidence="13 14" key="1">
    <citation type="journal article" date="2020" name="Fungal Divers.">
        <title>Resolving the Mortierellaceae phylogeny through synthesis of multi-gene phylogenetics and phylogenomics.</title>
        <authorList>
            <person name="Vandepol N."/>
            <person name="Liber J."/>
            <person name="Desiro A."/>
            <person name="Na H."/>
            <person name="Kennedy M."/>
            <person name="Barry K."/>
            <person name="Grigoriev I.V."/>
            <person name="Miller A.N."/>
            <person name="O'Donnell K."/>
            <person name="Stajich J.E."/>
            <person name="Bonito G."/>
        </authorList>
    </citation>
    <scope>NUCLEOTIDE SEQUENCE [LARGE SCALE GENOMIC DNA]</scope>
    <source>
        <strain evidence="13 14">AD045</strain>
    </source>
</reference>
<evidence type="ECO:0000256" key="2">
    <source>
        <dbReference type="ARBA" id="ARBA00022527"/>
    </source>
</evidence>
<evidence type="ECO:0000256" key="1">
    <source>
        <dbReference type="ARBA" id="ARBA00005843"/>
    </source>
</evidence>
<dbReference type="PROSITE" id="PS00107">
    <property type="entry name" value="PROTEIN_KINASE_ATP"/>
    <property type="match status" value="1"/>
</dbReference>
<dbReference type="SUPFAM" id="SSF57889">
    <property type="entry name" value="Cysteine-rich domain"/>
    <property type="match status" value="1"/>
</dbReference>
<dbReference type="SMART" id="SM00109">
    <property type="entry name" value="C1"/>
    <property type="match status" value="1"/>
</dbReference>
<dbReference type="PANTHER" id="PTHR46485">
    <property type="entry name" value="LIM DOMAIN KINASE 1"/>
    <property type="match status" value="1"/>
</dbReference>
<sequence length="1052" mass="114464">MRIQWTDLKTYDIIGSGSFGRVFHGDLLGTEVAIKECVRSDSRAFDEKYFKREVDILKQSRHPNIVQFMGICKRRKRFYIITEFLPMGNLRRWIQDDSKEFGWDTRISFAIDISLALAYLHHKNIIHRDLKGENLLISENMRIKVCDFGFSRVEAKNATEMSRISYCGTDGYMAPEILLGEDFDCSVDVFSFGVILSEMMARHVVDSHHFQRIAPDMGVSPDEILFRAQPGCPLELGELAIHCVQPLPENRPVLRQIVERLTAIENVDVHVGTTLVVAPSVARAARNMMRKREADAERVQEQMFRQAQMRNDGYHQDQDNDGSSQPHHAYFDPATSSVRGQANTWRMTDESNGGGDSSRNIPVGSIMVGSQSTYKGIKRREPTDDSTIPLVLEARYRRREKTSDQHQEKNSSSDDSEDIHFRMPLWDSINSPYNQQELQNWHETDSVHISTIKGGTALRAWDQERGEVNGNEHGDSVRPNQRDRRNPSQLSSLQLDLDEEGSEDGGSDEEGGGRRGGYGFSSCSSGSSNGDDEEENSSSLLHEYSDDSDDEDGAVYGHSRGPGESRHLYELSSDSDATQSTNSLTESVVLALDTLEIPDIQSNTDQERQCAPTVTAQHRQVASSNGGEVELQRKHSLASRLLPPIPDADNPWASEAPGQRPTSDNGAEDKRAKDTLFTHTNESSTATMVTAPDSPTPPLQQQPPVEEREMDDLSFPPAPPSKTSLLLRNNTIKSTRGGGSVSPVLSEVSAAVALENKDLLSPPSGRGSASTTGTTNSSATSSSVSGASSPASVVSPDEKSSQDSSDRTHHPKHDKSEKQEKVGGGRGFGLIRGMSDSFWGPSTSTAAPGHPTTTTAVAVGSSQSSNAGTSGGGGGTITSTLVAAMSAKTWTSGVGGFGQWIGPASSSPEESDNITSSPPPTGKGGLLKKHTSLKEGKQQQQQRAVADFNNVGRKNGAIDETEGVATVGATIVKKRAPKSLTGISHRFSLVGVSALLLPKCDVCQKRLGVLPGWASKHLECDDCGYKCHPRCVSNVPKCCTSARKSGVWEIPI</sequence>
<dbReference type="PRINTS" id="PR00109">
    <property type="entry name" value="TYRKINASE"/>
</dbReference>
<feature type="compositionally biased region" description="Polar residues" evidence="10">
    <location>
        <begin position="613"/>
        <end position="626"/>
    </location>
</feature>
<feature type="compositionally biased region" description="Basic and acidic residues" evidence="10">
    <location>
        <begin position="401"/>
        <end position="412"/>
    </location>
</feature>
<comment type="similarity">
    <text evidence="1">Belongs to the protein kinase superfamily. TKL Ser/Thr protein kinase family.</text>
</comment>
<dbReference type="PANTHER" id="PTHR46485:SF5">
    <property type="entry name" value="CENTER DIVIDER, ISOFORM A"/>
    <property type="match status" value="1"/>
</dbReference>
<dbReference type="InterPro" id="IPR011009">
    <property type="entry name" value="Kinase-like_dom_sf"/>
</dbReference>
<keyword evidence="3" id="KW-0808">Transferase</keyword>
<evidence type="ECO:0000256" key="6">
    <source>
        <dbReference type="ARBA" id="ARBA00022777"/>
    </source>
</evidence>
<evidence type="ECO:0000313" key="13">
    <source>
        <dbReference type="EMBL" id="KAG0287537.1"/>
    </source>
</evidence>
<dbReference type="InterPro" id="IPR017441">
    <property type="entry name" value="Protein_kinase_ATP_BS"/>
</dbReference>
<feature type="binding site" evidence="9">
    <location>
        <position position="35"/>
    </location>
    <ligand>
        <name>ATP</name>
        <dbReference type="ChEBI" id="CHEBI:30616"/>
    </ligand>
</feature>
<dbReference type="InterPro" id="IPR001245">
    <property type="entry name" value="Ser-Thr/Tyr_kinase_cat_dom"/>
</dbReference>
<gene>
    <name evidence="13" type="ORF">BGZ96_008545</name>
</gene>
<keyword evidence="8 9" id="KW-0067">ATP-binding</keyword>
<feature type="region of interest" description="Disordered" evidence="10">
    <location>
        <begin position="899"/>
        <end position="940"/>
    </location>
</feature>
<evidence type="ECO:0000259" key="11">
    <source>
        <dbReference type="PROSITE" id="PS50011"/>
    </source>
</evidence>
<evidence type="ECO:0000313" key="14">
    <source>
        <dbReference type="Proteomes" id="UP001194696"/>
    </source>
</evidence>
<feature type="region of interest" description="Disordered" evidence="10">
    <location>
        <begin position="756"/>
        <end position="873"/>
    </location>
</feature>
<feature type="region of interest" description="Disordered" evidence="10">
    <location>
        <begin position="463"/>
        <end position="582"/>
    </location>
</feature>
<feature type="compositionally biased region" description="Polar residues" evidence="10">
    <location>
        <begin position="334"/>
        <end position="346"/>
    </location>
</feature>
<evidence type="ECO:0000256" key="9">
    <source>
        <dbReference type="PROSITE-ProRule" id="PRU10141"/>
    </source>
</evidence>
<feature type="compositionally biased region" description="Basic and acidic residues" evidence="10">
    <location>
        <begin position="796"/>
        <end position="823"/>
    </location>
</feature>
<feature type="compositionally biased region" description="Basic and acidic residues" evidence="10">
    <location>
        <begin position="463"/>
        <end position="486"/>
    </location>
</feature>
<dbReference type="Gene3D" id="1.10.510.10">
    <property type="entry name" value="Transferase(Phosphotransferase) domain 1"/>
    <property type="match status" value="1"/>
</dbReference>
<feature type="region of interest" description="Disordered" evidence="10">
    <location>
        <begin position="613"/>
        <end position="727"/>
    </location>
</feature>